<gene>
    <name evidence="2" type="ORF">SZ63_09955</name>
</gene>
<keyword evidence="3" id="KW-1185">Reference proteome</keyword>
<dbReference type="Gene3D" id="1.20.58.220">
    <property type="entry name" value="Phosphate transport system protein phou homolog 2, domain 2"/>
    <property type="match status" value="1"/>
</dbReference>
<comment type="caution">
    <text evidence="2">The sequence shown here is derived from an EMBL/GenBank/DDBJ whole genome shotgun (WGS) entry which is preliminary data.</text>
</comment>
<dbReference type="PATRIC" id="fig|1550566.3.peg.2167"/>
<evidence type="ECO:0000313" key="3">
    <source>
        <dbReference type="Proteomes" id="UP000035301"/>
    </source>
</evidence>
<dbReference type="OrthoDB" id="145921at2157"/>
<dbReference type="Pfam" id="PF01865">
    <property type="entry name" value="PhoU_div"/>
    <property type="match status" value="1"/>
</dbReference>
<dbReference type="RefSeq" id="WP_048184998.1">
    <property type="nucleotide sequence ID" value="NZ_JXOJ01000005.1"/>
</dbReference>
<dbReference type="InterPro" id="IPR018445">
    <property type="entry name" value="Put_Phosphate_transp_reg"/>
</dbReference>
<name>A0A0H1QXW5_9EURY</name>
<dbReference type="STRING" id="1550566.SZ63_09955"/>
<organism evidence="2 3">
    <name type="scientific">Methanoculleus sediminis</name>
    <dbReference type="NCBI Taxonomy" id="1550566"/>
    <lineage>
        <taxon>Archaea</taxon>
        <taxon>Methanobacteriati</taxon>
        <taxon>Methanobacteriota</taxon>
        <taxon>Stenosarchaea group</taxon>
        <taxon>Methanomicrobia</taxon>
        <taxon>Methanomicrobiales</taxon>
        <taxon>Methanomicrobiaceae</taxon>
        <taxon>Methanoculleus</taxon>
    </lineage>
</organism>
<dbReference type="AlphaFoldDB" id="A0A0H1QXW5"/>
<comment type="similarity">
    <text evidence="1">Belongs to the UPF0111 family.</text>
</comment>
<dbReference type="PANTHER" id="PTHR37298">
    <property type="entry name" value="UPF0111 PROTEIN YKAA"/>
    <property type="match status" value="1"/>
</dbReference>
<proteinExistence type="inferred from homology"/>
<sequence length="209" mass="23927">MGIKEWVIPQDKVFFDLFDRMAQTVVSAADLLVELVENFENVKEQCHRMKRIEHQGDEISHEIYEQLNRTFITPLEPEEISRLASALDDILDYIDGTAQQMYSYGITETDDSMIELAKLIRLSVIEIEKAVTGIRTIKNPGLIEERCIEVNRLENVADNVLGHAIMDLFKTKDAITIIKLKDIYENLEMATDKCEDVANVLSDIAIRHS</sequence>
<dbReference type="EMBL" id="JXOJ01000005">
    <property type="protein sequence ID" value="KLK87659.1"/>
    <property type="molecule type" value="Genomic_DNA"/>
</dbReference>
<dbReference type="PANTHER" id="PTHR37298:SF1">
    <property type="entry name" value="UPF0111 PROTEIN YKAA"/>
    <property type="match status" value="1"/>
</dbReference>
<accession>A0A0H1QXW5</accession>
<protein>
    <submittedName>
        <fullName evidence="2">Phosphate transport regulator</fullName>
    </submittedName>
</protein>
<dbReference type="SUPFAM" id="SSF109755">
    <property type="entry name" value="PhoU-like"/>
    <property type="match status" value="1"/>
</dbReference>
<evidence type="ECO:0000313" key="2">
    <source>
        <dbReference type="EMBL" id="KLK87659.1"/>
    </source>
</evidence>
<dbReference type="InterPro" id="IPR052912">
    <property type="entry name" value="UPF0111_domain"/>
</dbReference>
<reference evidence="2 3" key="1">
    <citation type="journal article" date="2015" name="Int. J. Syst. Evol. Microbiol.">
        <title>Methanoculleus sediminis sp. nov., a methanogen from sediments near a submarine mud volcano.</title>
        <authorList>
            <person name="Chen S.C."/>
            <person name="Chen M.F."/>
            <person name="Lai M.C."/>
            <person name="Weng C.Y."/>
            <person name="Wu S.Y."/>
            <person name="Lin S."/>
            <person name="Yang T.F."/>
            <person name="Chen P.C."/>
        </authorList>
    </citation>
    <scope>NUCLEOTIDE SEQUENCE [LARGE SCALE GENOMIC DNA]</scope>
    <source>
        <strain evidence="2 3">S3Fa</strain>
    </source>
</reference>
<evidence type="ECO:0000256" key="1">
    <source>
        <dbReference type="ARBA" id="ARBA00008591"/>
    </source>
</evidence>
<dbReference type="InterPro" id="IPR038078">
    <property type="entry name" value="PhoU-like_sf"/>
</dbReference>
<dbReference type="Proteomes" id="UP000035301">
    <property type="component" value="Unassembled WGS sequence"/>
</dbReference>